<sequence length="189" mass="21849">MRNLNTKLLKEKGITLVVQGKFEKRVLDQLIWDIEIAFGWPVSLVPFTHDILPYFDAARKQYDANRLLDLVYREYSANSVKTIGLFQVDLFIPILTYIFGQAQHNGSTGIASLYRLRNQQYGIKGNERILYDRFRKVVIHELGHAFGLIHCHVPVCVMRPGTYVEDIDQKKSQFCNKCREQLESSLASI</sequence>
<evidence type="ECO:0000256" key="2">
    <source>
        <dbReference type="ARBA" id="ARBA00022670"/>
    </source>
</evidence>
<dbReference type="Proteomes" id="UP000181981">
    <property type="component" value="Unassembled WGS sequence"/>
</dbReference>
<evidence type="ECO:0000256" key="4">
    <source>
        <dbReference type="ARBA" id="ARBA00022801"/>
    </source>
</evidence>
<evidence type="ECO:0000313" key="9">
    <source>
        <dbReference type="Proteomes" id="UP000023772"/>
    </source>
</evidence>
<gene>
    <name evidence="7" type="ORF">FH5T_01605</name>
    <name evidence="8" type="ORF">SAMN05444285_10639</name>
</gene>
<dbReference type="HOGENOM" id="CLU_108521_2_0_10"/>
<evidence type="ECO:0000256" key="1">
    <source>
        <dbReference type="ARBA" id="ARBA00001947"/>
    </source>
</evidence>
<dbReference type="eggNOG" id="COG1913">
    <property type="taxonomic scope" value="Bacteria"/>
</dbReference>
<evidence type="ECO:0000313" key="8">
    <source>
        <dbReference type="EMBL" id="SET10538.1"/>
    </source>
</evidence>
<name>X5DEA7_9BACT</name>
<dbReference type="EMBL" id="CP007451">
    <property type="protein sequence ID" value="AHW58702.1"/>
    <property type="molecule type" value="Genomic_DNA"/>
</dbReference>
<evidence type="ECO:0000256" key="3">
    <source>
        <dbReference type="ARBA" id="ARBA00022723"/>
    </source>
</evidence>
<dbReference type="Proteomes" id="UP000023772">
    <property type="component" value="Chromosome"/>
</dbReference>
<accession>X5DEA7</accession>
<dbReference type="OrthoDB" id="981600at2"/>
<dbReference type="EMBL" id="FOHT01000006">
    <property type="protein sequence ID" value="SET10538.1"/>
    <property type="molecule type" value="Genomic_DNA"/>
</dbReference>
<dbReference type="AlphaFoldDB" id="X5DEA7"/>
<keyword evidence="4" id="KW-0378">Hydrolase</keyword>
<comment type="cofactor">
    <cofactor evidence="1">
        <name>Zn(2+)</name>
        <dbReference type="ChEBI" id="CHEBI:29105"/>
    </cofactor>
</comment>
<protein>
    <submittedName>
        <fullName evidence="8">Archaemetzincin</fullName>
    </submittedName>
    <submittedName>
        <fullName evidence="7">Zn-dependent protease</fullName>
    </submittedName>
</protein>
<dbReference type="InterPro" id="IPR024079">
    <property type="entry name" value="MetalloPept_cat_dom_sf"/>
</dbReference>
<dbReference type="KEGG" id="dori:FH5T_01605"/>
<evidence type="ECO:0000256" key="5">
    <source>
        <dbReference type="ARBA" id="ARBA00022833"/>
    </source>
</evidence>
<proteinExistence type="predicted"/>
<dbReference type="PANTHER" id="PTHR15910">
    <property type="entry name" value="ARCHAEMETZINCIN"/>
    <property type="match status" value="1"/>
</dbReference>
<dbReference type="GO" id="GO:0008237">
    <property type="term" value="F:metallopeptidase activity"/>
    <property type="evidence" value="ECO:0007669"/>
    <property type="project" value="UniProtKB-KW"/>
</dbReference>
<organism evidence="8 10">
    <name type="scientific">Draconibacterium orientale</name>
    <dbReference type="NCBI Taxonomy" id="1168034"/>
    <lineage>
        <taxon>Bacteria</taxon>
        <taxon>Pseudomonadati</taxon>
        <taxon>Bacteroidota</taxon>
        <taxon>Bacteroidia</taxon>
        <taxon>Marinilabiliales</taxon>
        <taxon>Prolixibacteraceae</taxon>
        <taxon>Draconibacterium</taxon>
    </lineage>
</organism>
<keyword evidence="6" id="KW-0482">Metalloprotease</keyword>
<dbReference type="PANTHER" id="PTHR15910:SF1">
    <property type="entry name" value="ARCHAEMETZINCIN-2"/>
    <property type="match status" value="1"/>
</dbReference>
<dbReference type="NCBIfam" id="NF033823">
    <property type="entry name" value="archmetzin"/>
    <property type="match status" value="1"/>
</dbReference>
<evidence type="ECO:0000256" key="6">
    <source>
        <dbReference type="ARBA" id="ARBA00023049"/>
    </source>
</evidence>
<dbReference type="CDD" id="cd11375">
    <property type="entry name" value="Peptidase_M54"/>
    <property type="match status" value="1"/>
</dbReference>
<evidence type="ECO:0000313" key="7">
    <source>
        <dbReference type="EMBL" id="AHW58702.1"/>
    </source>
</evidence>
<dbReference type="Gene3D" id="3.40.390.10">
    <property type="entry name" value="Collagenase (Catalytic Domain)"/>
    <property type="match status" value="1"/>
</dbReference>
<dbReference type="PIRSF" id="PIRSF005785">
    <property type="entry name" value="Zn-prot_arch"/>
    <property type="match status" value="1"/>
</dbReference>
<evidence type="ECO:0000313" key="10">
    <source>
        <dbReference type="Proteomes" id="UP000181981"/>
    </source>
</evidence>
<dbReference type="SUPFAM" id="SSF55486">
    <property type="entry name" value="Metalloproteases ('zincins'), catalytic domain"/>
    <property type="match status" value="1"/>
</dbReference>
<dbReference type="GO" id="GO:0006508">
    <property type="term" value="P:proteolysis"/>
    <property type="evidence" value="ECO:0007669"/>
    <property type="project" value="UniProtKB-KW"/>
</dbReference>
<keyword evidence="2 7" id="KW-0645">Protease</keyword>
<dbReference type="GO" id="GO:0008270">
    <property type="term" value="F:zinc ion binding"/>
    <property type="evidence" value="ECO:0007669"/>
    <property type="project" value="InterPro"/>
</dbReference>
<reference evidence="7 9" key="1">
    <citation type="submission" date="2014-03" db="EMBL/GenBank/DDBJ databases">
        <title>Complete genome sequence of a deeply braunched marine Bacteroidia bacterium Draconibacterium orientale type strain FH5T.</title>
        <authorList>
            <person name="Li X."/>
            <person name="Wang X."/>
            <person name="Xie Z."/>
            <person name="Du Z."/>
            <person name="Chen G."/>
        </authorList>
    </citation>
    <scope>NUCLEOTIDE SEQUENCE [LARGE SCALE GENOMIC DNA]</scope>
    <source>
        <strain evidence="7 9">FH5</strain>
    </source>
</reference>
<keyword evidence="9" id="KW-1185">Reference proteome</keyword>
<keyword evidence="3" id="KW-0479">Metal-binding</keyword>
<keyword evidence="5" id="KW-0862">Zinc</keyword>
<reference evidence="8 10" key="2">
    <citation type="submission" date="2016-10" db="EMBL/GenBank/DDBJ databases">
        <authorList>
            <person name="de Groot N.N."/>
        </authorList>
    </citation>
    <scope>NUCLEOTIDE SEQUENCE [LARGE SCALE GENOMIC DNA]</scope>
    <source>
        <strain evidence="8 10">DSM 25947</strain>
    </source>
</reference>
<dbReference type="InterPro" id="IPR012091">
    <property type="entry name" value="Pept_M54_archaemetzncn_arc/bac"/>
</dbReference>
<dbReference type="Pfam" id="PF07998">
    <property type="entry name" value="Peptidase_M54"/>
    <property type="match status" value="1"/>
</dbReference>
<dbReference type="STRING" id="1168034.FH5T_01605"/>
<dbReference type="InterPro" id="IPR012962">
    <property type="entry name" value="Pept_M54_archaemetzincn"/>
</dbReference>